<evidence type="ECO:0000313" key="8">
    <source>
        <dbReference type="EMBL" id="OAF66766.1"/>
    </source>
</evidence>
<dbReference type="GO" id="GO:0005783">
    <property type="term" value="C:endoplasmic reticulum"/>
    <property type="evidence" value="ECO:0007669"/>
    <property type="project" value="TreeGrafter"/>
</dbReference>
<evidence type="ECO:0000256" key="4">
    <source>
        <dbReference type="ARBA" id="ARBA00022989"/>
    </source>
</evidence>
<sequence>MPSKLNTFGEKFRQQKLPAWQPNYTSNKTIFALLLIGVGFISIGVIVLVTTNSVQEYTKIYTHCNLDNDRPNSQSIDCAHYTSDFQGLECKCRVSLNIPKKMKSPIYIYYGLTNFYQNHRMYVKSKDSNQLLGKVWKPEDLSADCGDYRVHNGKAVSPCGIIPNTIFNDTFIIKYEGKNVIINEEGISWETDRMYKFNNPTNYNISQMTKPTNWHKDITEFDNHLGYKSEKLIVWMRLSAYPNFRKAYGRIEKDLEAGIYNISINYNYPVDVFNGEKSIILSTTSYLGGKNRFIGIMYVLSGVSGIDYRSMDRNVNAIWGLEE</sequence>
<keyword evidence="3 7" id="KW-0812">Transmembrane</keyword>
<evidence type="ECO:0000256" key="2">
    <source>
        <dbReference type="ARBA" id="ARBA00009457"/>
    </source>
</evidence>
<dbReference type="Pfam" id="PF03381">
    <property type="entry name" value="CDC50"/>
    <property type="match status" value="1"/>
</dbReference>
<keyword evidence="4 7" id="KW-1133">Transmembrane helix</keyword>
<organism evidence="8 9">
    <name type="scientific">Intoshia linei</name>
    <dbReference type="NCBI Taxonomy" id="1819745"/>
    <lineage>
        <taxon>Eukaryota</taxon>
        <taxon>Metazoa</taxon>
        <taxon>Spiralia</taxon>
        <taxon>Lophotrochozoa</taxon>
        <taxon>Mesozoa</taxon>
        <taxon>Orthonectida</taxon>
        <taxon>Rhopaluridae</taxon>
        <taxon>Intoshia</taxon>
    </lineage>
</organism>
<dbReference type="GO" id="GO:0005886">
    <property type="term" value="C:plasma membrane"/>
    <property type="evidence" value="ECO:0007669"/>
    <property type="project" value="TreeGrafter"/>
</dbReference>
<evidence type="ECO:0000313" key="9">
    <source>
        <dbReference type="Proteomes" id="UP000078046"/>
    </source>
</evidence>
<protein>
    <submittedName>
        <fullName evidence="8">Cell cycle control protein 50A</fullName>
    </submittedName>
</protein>
<dbReference type="OrthoDB" id="340608at2759"/>
<comment type="similarity">
    <text evidence="2 6">Belongs to the CDC50/LEM3 family.</text>
</comment>
<name>A0A177AXQ7_9BILA</name>
<keyword evidence="5 6" id="KW-0472">Membrane</keyword>
<dbReference type="PANTHER" id="PTHR10926:SF0">
    <property type="entry name" value="CDC50, ISOFORM A"/>
    <property type="match status" value="1"/>
</dbReference>
<keyword evidence="9" id="KW-1185">Reference proteome</keyword>
<comment type="subcellular location">
    <subcellularLocation>
        <location evidence="1">Membrane</location>
        <topology evidence="1">Multi-pass membrane protein</topology>
    </subcellularLocation>
</comment>
<evidence type="ECO:0000256" key="5">
    <source>
        <dbReference type="ARBA" id="ARBA00023136"/>
    </source>
</evidence>
<proteinExistence type="inferred from homology"/>
<evidence type="ECO:0000256" key="1">
    <source>
        <dbReference type="ARBA" id="ARBA00004141"/>
    </source>
</evidence>
<gene>
    <name evidence="8" type="ORF">A3Q56_05386</name>
</gene>
<dbReference type="PIRSF" id="PIRSF015840">
    <property type="entry name" value="DUF284_TM_euk"/>
    <property type="match status" value="1"/>
</dbReference>
<dbReference type="GO" id="GO:0005794">
    <property type="term" value="C:Golgi apparatus"/>
    <property type="evidence" value="ECO:0007669"/>
    <property type="project" value="TreeGrafter"/>
</dbReference>
<evidence type="ECO:0000256" key="7">
    <source>
        <dbReference type="SAM" id="Phobius"/>
    </source>
</evidence>
<dbReference type="PANTHER" id="PTHR10926">
    <property type="entry name" value="CELL CYCLE CONTROL PROTEIN 50"/>
    <property type="match status" value="1"/>
</dbReference>
<dbReference type="AlphaFoldDB" id="A0A177AXQ7"/>
<reference evidence="8 9" key="1">
    <citation type="submission" date="2016-04" db="EMBL/GenBank/DDBJ databases">
        <title>The genome of Intoshia linei affirms orthonectids as highly simplified spiralians.</title>
        <authorList>
            <person name="Mikhailov K.V."/>
            <person name="Slusarev G.S."/>
            <person name="Nikitin M.A."/>
            <person name="Logacheva M.D."/>
            <person name="Penin A."/>
            <person name="Aleoshin V."/>
            <person name="Panchin Y.V."/>
        </authorList>
    </citation>
    <scope>NUCLEOTIDE SEQUENCE [LARGE SCALE GENOMIC DNA]</scope>
    <source>
        <strain evidence="8">Intl2013</strain>
        <tissue evidence="8">Whole animal</tissue>
    </source>
</reference>
<dbReference type="InterPro" id="IPR005045">
    <property type="entry name" value="CDC50/LEM3_fam"/>
</dbReference>
<evidence type="ECO:0000256" key="6">
    <source>
        <dbReference type="PIRNR" id="PIRNR015840"/>
    </source>
</evidence>
<comment type="caution">
    <text evidence="8">The sequence shown here is derived from an EMBL/GenBank/DDBJ whole genome shotgun (WGS) entry which is preliminary data.</text>
</comment>
<dbReference type="EMBL" id="LWCA01000835">
    <property type="protein sequence ID" value="OAF66766.1"/>
    <property type="molecule type" value="Genomic_DNA"/>
</dbReference>
<accession>A0A177AXQ7</accession>
<evidence type="ECO:0000256" key="3">
    <source>
        <dbReference type="ARBA" id="ARBA00022692"/>
    </source>
</evidence>
<dbReference type="Proteomes" id="UP000078046">
    <property type="component" value="Unassembled WGS sequence"/>
</dbReference>
<feature type="transmembrane region" description="Helical" evidence="7">
    <location>
        <begin position="30"/>
        <end position="49"/>
    </location>
</feature>